<evidence type="ECO:0000256" key="4">
    <source>
        <dbReference type="ARBA" id="ARBA00022825"/>
    </source>
</evidence>
<comment type="caution">
    <text evidence="8">The sequence shown here is derived from an EMBL/GenBank/DDBJ whole genome shotgun (WGS) entry which is preliminary data.</text>
</comment>
<feature type="signal peptide" evidence="6">
    <location>
        <begin position="1"/>
        <end position="17"/>
    </location>
</feature>
<evidence type="ECO:0000256" key="3">
    <source>
        <dbReference type="ARBA" id="ARBA00022801"/>
    </source>
</evidence>
<feature type="domain" description="Clip" evidence="7">
    <location>
        <begin position="43"/>
        <end position="67"/>
    </location>
</feature>
<keyword evidence="1" id="KW-0645">Protease</keyword>
<evidence type="ECO:0000313" key="9">
    <source>
        <dbReference type="Proteomes" id="UP001054945"/>
    </source>
</evidence>
<keyword evidence="2 6" id="KW-0732">Signal</keyword>
<evidence type="ECO:0000256" key="2">
    <source>
        <dbReference type="ARBA" id="ARBA00022729"/>
    </source>
</evidence>
<dbReference type="Pfam" id="PF12032">
    <property type="entry name" value="CLIP"/>
    <property type="match status" value="1"/>
</dbReference>
<dbReference type="AlphaFoldDB" id="A0AAV4SDQ4"/>
<evidence type="ECO:0000259" key="7">
    <source>
        <dbReference type="Pfam" id="PF12032"/>
    </source>
</evidence>
<feature type="chain" id="PRO_5043394265" description="Clip domain-containing protein" evidence="6">
    <location>
        <begin position="18"/>
        <end position="76"/>
    </location>
</feature>
<protein>
    <recommendedName>
        <fullName evidence="7">Clip domain-containing protein</fullName>
    </recommendedName>
</protein>
<gene>
    <name evidence="8" type="ORF">CEXT_263891</name>
</gene>
<evidence type="ECO:0000256" key="1">
    <source>
        <dbReference type="ARBA" id="ARBA00022670"/>
    </source>
</evidence>
<dbReference type="EMBL" id="BPLR01009513">
    <property type="protein sequence ID" value="GIY32458.1"/>
    <property type="molecule type" value="Genomic_DNA"/>
</dbReference>
<dbReference type="InterPro" id="IPR038565">
    <property type="entry name" value="CLIP_sf"/>
</dbReference>
<name>A0AAV4SDQ4_CAEEX</name>
<dbReference type="Gene3D" id="3.30.1640.30">
    <property type="match status" value="1"/>
</dbReference>
<dbReference type="GO" id="GO:0006508">
    <property type="term" value="P:proteolysis"/>
    <property type="evidence" value="ECO:0007669"/>
    <property type="project" value="UniProtKB-KW"/>
</dbReference>
<keyword evidence="9" id="KW-1185">Reference proteome</keyword>
<evidence type="ECO:0000256" key="5">
    <source>
        <dbReference type="ARBA" id="ARBA00023157"/>
    </source>
</evidence>
<dbReference type="GO" id="GO:0008236">
    <property type="term" value="F:serine-type peptidase activity"/>
    <property type="evidence" value="ECO:0007669"/>
    <property type="project" value="UniProtKB-KW"/>
</dbReference>
<reference evidence="8 9" key="1">
    <citation type="submission" date="2021-06" db="EMBL/GenBank/DDBJ databases">
        <title>Caerostris extrusa draft genome.</title>
        <authorList>
            <person name="Kono N."/>
            <person name="Arakawa K."/>
        </authorList>
    </citation>
    <scope>NUCLEOTIDE SEQUENCE [LARGE SCALE GENOMIC DNA]</scope>
</reference>
<evidence type="ECO:0000256" key="6">
    <source>
        <dbReference type="SAM" id="SignalP"/>
    </source>
</evidence>
<proteinExistence type="predicted"/>
<dbReference type="Proteomes" id="UP001054945">
    <property type="component" value="Unassembled WGS sequence"/>
</dbReference>
<accession>A0AAV4SDQ4</accession>
<keyword evidence="4" id="KW-0720">Serine protease</keyword>
<organism evidence="8 9">
    <name type="scientific">Caerostris extrusa</name>
    <name type="common">Bark spider</name>
    <name type="synonym">Caerostris bankana</name>
    <dbReference type="NCBI Taxonomy" id="172846"/>
    <lineage>
        <taxon>Eukaryota</taxon>
        <taxon>Metazoa</taxon>
        <taxon>Ecdysozoa</taxon>
        <taxon>Arthropoda</taxon>
        <taxon>Chelicerata</taxon>
        <taxon>Arachnida</taxon>
        <taxon>Araneae</taxon>
        <taxon>Araneomorphae</taxon>
        <taxon>Entelegynae</taxon>
        <taxon>Araneoidea</taxon>
        <taxon>Araneidae</taxon>
        <taxon>Caerostris</taxon>
    </lineage>
</organism>
<evidence type="ECO:0000313" key="8">
    <source>
        <dbReference type="EMBL" id="GIY32458.1"/>
    </source>
</evidence>
<keyword evidence="3" id="KW-0378">Hydrolase</keyword>
<sequence length="76" mass="8875">MQFLLLACLLWLKVIDATSSWTHRHRIARQAVSPRSFIMANSCTTPTERSGNCIPVLQCRLFLEFRNMNLMREIHV</sequence>
<keyword evidence="5" id="KW-1015">Disulfide bond</keyword>
<dbReference type="InterPro" id="IPR022700">
    <property type="entry name" value="CLIP"/>
</dbReference>